<proteinExistence type="predicted"/>
<evidence type="ECO:0000313" key="3">
    <source>
        <dbReference type="Proteomes" id="UP000321234"/>
    </source>
</evidence>
<evidence type="ECO:0000256" key="1">
    <source>
        <dbReference type="SAM" id="Phobius"/>
    </source>
</evidence>
<dbReference type="AlphaFoldDB" id="A0A5C8Z2Q5"/>
<feature type="transmembrane region" description="Helical" evidence="1">
    <location>
        <begin position="6"/>
        <end position="23"/>
    </location>
</feature>
<sequence>MPLVTAATAGFGLIILAVVTWMLHHNIQNGTLNANDAFGIRTKATKSSEKAWDAGHQAADPLLRVIPVFAVAAAVLSLVLAVFLRADGDDANSVVLLSSGLGYALVVALLLVAARKADRAAKQFTQ</sequence>
<reference evidence="2 3" key="1">
    <citation type="submission" date="2019-07" db="EMBL/GenBank/DDBJ databases">
        <title>Quadrisphaera sp. strain DD2A genome sequencing and assembly.</title>
        <authorList>
            <person name="Kim I."/>
        </authorList>
    </citation>
    <scope>NUCLEOTIDE SEQUENCE [LARGE SCALE GENOMIC DNA]</scope>
    <source>
        <strain evidence="2 3">DD2A</strain>
    </source>
</reference>
<keyword evidence="1" id="KW-1133">Transmembrane helix</keyword>
<protein>
    <submittedName>
        <fullName evidence="2">SdpI family protein</fullName>
    </submittedName>
</protein>
<keyword evidence="3" id="KW-1185">Reference proteome</keyword>
<dbReference type="Pfam" id="PF13630">
    <property type="entry name" value="SdpI"/>
    <property type="match status" value="1"/>
</dbReference>
<evidence type="ECO:0000313" key="2">
    <source>
        <dbReference type="EMBL" id="TXR51584.1"/>
    </source>
</evidence>
<feature type="transmembrane region" description="Helical" evidence="1">
    <location>
        <begin position="62"/>
        <end position="83"/>
    </location>
</feature>
<dbReference type="EMBL" id="VKAC01000021">
    <property type="protein sequence ID" value="TXR51584.1"/>
    <property type="molecule type" value="Genomic_DNA"/>
</dbReference>
<keyword evidence="1" id="KW-0472">Membrane</keyword>
<name>A0A5C8Z2Q5_9ACTN</name>
<dbReference type="OrthoDB" id="4481397at2"/>
<comment type="caution">
    <text evidence="2">The sequence shown here is derived from an EMBL/GenBank/DDBJ whole genome shotgun (WGS) entry which is preliminary data.</text>
</comment>
<dbReference type="RefSeq" id="WP_147928559.1">
    <property type="nucleotide sequence ID" value="NZ_VKAC01000021.1"/>
</dbReference>
<keyword evidence="1" id="KW-0812">Transmembrane</keyword>
<dbReference type="InterPro" id="IPR025962">
    <property type="entry name" value="SdpI/YhfL"/>
</dbReference>
<gene>
    <name evidence="2" type="ORF">FMM08_22305</name>
</gene>
<accession>A0A5C8Z2Q5</accession>
<dbReference type="Proteomes" id="UP000321234">
    <property type="component" value="Unassembled WGS sequence"/>
</dbReference>
<feature type="transmembrane region" description="Helical" evidence="1">
    <location>
        <begin position="95"/>
        <end position="114"/>
    </location>
</feature>
<organism evidence="2 3">
    <name type="scientific">Quadrisphaera setariae</name>
    <dbReference type="NCBI Taxonomy" id="2593304"/>
    <lineage>
        <taxon>Bacteria</taxon>
        <taxon>Bacillati</taxon>
        <taxon>Actinomycetota</taxon>
        <taxon>Actinomycetes</taxon>
        <taxon>Kineosporiales</taxon>
        <taxon>Kineosporiaceae</taxon>
        <taxon>Quadrisphaera</taxon>
    </lineage>
</organism>